<dbReference type="GO" id="GO:0046081">
    <property type="term" value="P:dUTP catabolic process"/>
    <property type="evidence" value="ECO:0007669"/>
    <property type="project" value="TreeGrafter"/>
</dbReference>
<dbReference type="OrthoDB" id="9808939at2"/>
<keyword evidence="5" id="KW-1185">Reference proteome</keyword>
<dbReference type="CDD" id="cd11528">
    <property type="entry name" value="NTP-PPase_MazG_Nterm"/>
    <property type="match status" value="1"/>
</dbReference>
<dbReference type="Gene3D" id="3.40.1010.10">
    <property type="entry name" value="Cobalt-precorrin-4 Transmethylase, Domain 1"/>
    <property type="match status" value="1"/>
</dbReference>
<feature type="domain" description="NTP pyrophosphohydrolase MazG-like" evidence="3">
    <location>
        <begin position="257"/>
        <end position="330"/>
    </location>
</feature>
<protein>
    <submittedName>
        <fullName evidence="4">Tetrapyrrole methylase family protein / MazG family protein</fullName>
    </submittedName>
</protein>
<gene>
    <name evidence="4" type="ORF">SAMN05421852_10833</name>
</gene>
<evidence type="ECO:0000313" key="4">
    <source>
        <dbReference type="EMBL" id="SFJ35669.1"/>
    </source>
</evidence>
<dbReference type="NCBIfam" id="TIGR00444">
    <property type="entry name" value="mazG"/>
    <property type="match status" value="1"/>
</dbReference>
<feature type="coiled-coil region" evidence="1">
    <location>
        <begin position="389"/>
        <end position="419"/>
    </location>
</feature>
<dbReference type="EMBL" id="FORR01000008">
    <property type="protein sequence ID" value="SFJ35669.1"/>
    <property type="molecule type" value="Genomic_DNA"/>
</dbReference>
<dbReference type="Proteomes" id="UP000199545">
    <property type="component" value="Unassembled WGS sequence"/>
</dbReference>
<dbReference type="PANTHER" id="PTHR30522">
    <property type="entry name" value="NUCLEOSIDE TRIPHOSPHATE PYROPHOSPHOHYDROLASE"/>
    <property type="match status" value="1"/>
</dbReference>
<dbReference type="SUPFAM" id="SSF101386">
    <property type="entry name" value="all-alpha NTP pyrophosphatases"/>
    <property type="match status" value="2"/>
</dbReference>
<dbReference type="GO" id="GO:0046052">
    <property type="term" value="P:UTP catabolic process"/>
    <property type="evidence" value="ECO:0007669"/>
    <property type="project" value="TreeGrafter"/>
</dbReference>
<dbReference type="STRING" id="46223.SAMN05421852_10833"/>
<sequence>MKKKIVVVGLGFGDETALPIGTVALFSRSEMIWLRTEKHPAVHWIREKGIPFQTFDEVYEMFSDFESVYQEIAQRLLQLTEMQEIVVYAVPGHPMVAERTVQLLRQLGPQYGVEIDIRGGGSFLDIAFARLGIDPIEGFMMVDGNSLRPEEINPRLHILIGQVYDRIVASDIKLTLMEVYPDDYEIHVVTALGIEGMETVHRLPLYELDRIDAFTDLTSIYIPPVSDEQILYRRFDYLTQIIAHLRSPEGCPWDRKQTHQSLLPYLIEEAYEFIEAVHNEDVDAMMDELGDVLLQVMLHAQIAKEEGVFDIHEVIQGLNAKMIRRHPHVFGEEHAETAEEVKQNWEEIKRKERQGEETSSILDEISKGLPVLLQAFEQHKKAAKVGFDWDKKEDVLLKVEEELAELRKAETKEEQEEEIGDLLFILTSVARMYEVHPEIALWKATQKFARRFRYLEDQARKTGRKLQEIPMEQLDEWWEESKQQEKGE</sequence>
<dbReference type="CDD" id="cd11529">
    <property type="entry name" value="NTP-PPase_MazG_Cterm"/>
    <property type="match status" value="1"/>
</dbReference>
<evidence type="ECO:0000259" key="3">
    <source>
        <dbReference type="Pfam" id="PF03819"/>
    </source>
</evidence>
<dbReference type="GO" id="GO:0046076">
    <property type="term" value="P:dTTP catabolic process"/>
    <property type="evidence" value="ECO:0007669"/>
    <property type="project" value="TreeGrafter"/>
</dbReference>
<evidence type="ECO:0000259" key="2">
    <source>
        <dbReference type="Pfam" id="PF00590"/>
    </source>
</evidence>
<dbReference type="GO" id="GO:0047429">
    <property type="term" value="F:nucleoside triphosphate diphosphatase activity"/>
    <property type="evidence" value="ECO:0007669"/>
    <property type="project" value="InterPro"/>
</dbReference>
<reference evidence="4 5" key="1">
    <citation type="submission" date="2016-10" db="EMBL/GenBank/DDBJ databases">
        <authorList>
            <person name="de Groot N.N."/>
        </authorList>
    </citation>
    <scope>NUCLEOTIDE SEQUENCE [LARGE SCALE GENOMIC DNA]</scope>
    <source>
        <strain evidence="4 5">DSM 44778</strain>
    </source>
</reference>
<dbReference type="GO" id="GO:0006203">
    <property type="term" value="P:dGTP catabolic process"/>
    <property type="evidence" value="ECO:0007669"/>
    <property type="project" value="TreeGrafter"/>
</dbReference>
<dbReference type="InterPro" id="IPR011551">
    <property type="entry name" value="NTP_PyrPHydrolase_MazG"/>
</dbReference>
<name>A0A1I3QQ62_9BACL</name>
<dbReference type="Pfam" id="PF03819">
    <property type="entry name" value="MazG"/>
    <property type="match status" value="1"/>
</dbReference>
<dbReference type="InterPro" id="IPR035013">
    <property type="entry name" value="YabN_N"/>
</dbReference>
<dbReference type="CDD" id="cd11723">
    <property type="entry name" value="YabN_N_like"/>
    <property type="match status" value="1"/>
</dbReference>
<feature type="domain" description="Tetrapyrrole methylase" evidence="2">
    <location>
        <begin position="4"/>
        <end position="208"/>
    </location>
</feature>
<dbReference type="GO" id="GO:0046061">
    <property type="term" value="P:dATP catabolic process"/>
    <property type="evidence" value="ECO:0007669"/>
    <property type="project" value="TreeGrafter"/>
</dbReference>
<keyword evidence="4" id="KW-0808">Transferase</keyword>
<dbReference type="AlphaFoldDB" id="A0A1I3QQ62"/>
<dbReference type="GO" id="GO:0008168">
    <property type="term" value="F:methyltransferase activity"/>
    <property type="evidence" value="ECO:0007669"/>
    <property type="project" value="UniProtKB-KW"/>
</dbReference>
<keyword evidence="4" id="KW-0489">Methyltransferase</keyword>
<dbReference type="Pfam" id="PF00590">
    <property type="entry name" value="TP_methylase"/>
    <property type="match status" value="1"/>
</dbReference>
<dbReference type="InterPro" id="IPR014777">
    <property type="entry name" value="4pyrrole_Mease_sub1"/>
</dbReference>
<dbReference type="InterPro" id="IPR048015">
    <property type="entry name" value="NTP-PPase_MazG-like_N"/>
</dbReference>
<dbReference type="PIRSF" id="PIRSF002845">
    <property type="entry name" value="Ttrprl_mtas_MazG"/>
    <property type="match status" value="1"/>
</dbReference>
<dbReference type="RefSeq" id="WP_093229839.1">
    <property type="nucleotide sequence ID" value="NZ_FORR01000008.1"/>
</dbReference>
<dbReference type="SUPFAM" id="SSF53790">
    <property type="entry name" value="Tetrapyrrole methylase"/>
    <property type="match status" value="1"/>
</dbReference>
<dbReference type="Gene3D" id="1.10.287.1080">
    <property type="entry name" value="MazG-like"/>
    <property type="match status" value="2"/>
</dbReference>
<accession>A0A1I3QQ62</accession>
<dbReference type="InterPro" id="IPR048011">
    <property type="entry name" value="NTP-PPase_MazG-like_C"/>
</dbReference>
<dbReference type="PANTHER" id="PTHR30522:SF0">
    <property type="entry name" value="NUCLEOSIDE TRIPHOSPHATE PYROPHOSPHOHYDROLASE"/>
    <property type="match status" value="1"/>
</dbReference>
<evidence type="ECO:0000313" key="5">
    <source>
        <dbReference type="Proteomes" id="UP000199545"/>
    </source>
</evidence>
<dbReference type="InterPro" id="IPR035996">
    <property type="entry name" value="4pyrrol_Methylase_sf"/>
</dbReference>
<dbReference type="GO" id="GO:0032259">
    <property type="term" value="P:methylation"/>
    <property type="evidence" value="ECO:0007669"/>
    <property type="project" value="UniProtKB-KW"/>
</dbReference>
<dbReference type="InterPro" id="IPR024180">
    <property type="entry name" value="Tetrapyrrole_Mease/MazG_pred"/>
</dbReference>
<dbReference type="GO" id="GO:0046047">
    <property type="term" value="P:TTP catabolic process"/>
    <property type="evidence" value="ECO:0007669"/>
    <property type="project" value="TreeGrafter"/>
</dbReference>
<dbReference type="FunFam" id="1.10.287.1080:FF:000001">
    <property type="entry name" value="Nucleoside triphosphate pyrophosphohydrolase"/>
    <property type="match status" value="1"/>
</dbReference>
<dbReference type="GO" id="GO:0006950">
    <property type="term" value="P:response to stress"/>
    <property type="evidence" value="ECO:0007669"/>
    <property type="project" value="UniProtKB-ARBA"/>
</dbReference>
<keyword evidence="1" id="KW-0175">Coiled coil</keyword>
<evidence type="ECO:0000256" key="1">
    <source>
        <dbReference type="SAM" id="Coils"/>
    </source>
</evidence>
<dbReference type="NCBIfam" id="NF007113">
    <property type="entry name" value="PRK09562.1"/>
    <property type="match status" value="1"/>
</dbReference>
<proteinExistence type="predicted"/>
<dbReference type="InterPro" id="IPR000878">
    <property type="entry name" value="4pyrrol_Mease"/>
</dbReference>
<organism evidence="4 5">
    <name type="scientific">Thermoflavimicrobium dichotomicum</name>
    <dbReference type="NCBI Taxonomy" id="46223"/>
    <lineage>
        <taxon>Bacteria</taxon>
        <taxon>Bacillati</taxon>
        <taxon>Bacillota</taxon>
        <taxon>Bacilli</taxon>
        <taxon>Bacillales</taxon>
        <taxon>Thermoactinomycetaceae</taxon>
        <taxon>Thermoflavimicrobium</taxon>
    </lineage>
</organism>
<dbReference type="InterPro" id="IPR004518">
    <property type="entry name" value="MazG-like_dom"/>
</dbReference>